<dbReference type="CDD" id="cd01174">
    <property type="entry name" value="ribokinase"/>
    <property type="match status" value="1"/>
</dbReference>
<comment type="subcellular location">
    <subcellularLocation>
        <location evidence="15">Cytoplasm</location>
    </subcellularLocation>
</comment>
<dbReference type="InterPro" id="IPR002173">
    <property type="entry name" value="Carboh/pur_kinase_PfkB_CS"/>
</dbReference>
<dbReference type="GO" id="GO:0005524">
    <property type="term" value="F:ATP binding"/>
    <property type="evidence" value="ECO:0007669"/>
    <property type="project" value="UniProtKB-UniRule"/>
</dbReference>
<keyword evidence="12" id="KW-0238">DNA-binding</keyword>
<dbReference type="GO" id="GO:0005737">
    <property type="term" value="C:cytoplasm"/>
    <property type="evidence" value="ECO:0007669"/>
    <property type="project" value="UniProtKB-SubCell"/>
</dbReference>
<dbReference type="InterPro" id="IPR011611">
    <property type="entry name" value="PfkB_dom"/>
</dbReference>
<evidence type="ECO:0000256" key="10">
    <source>
        <dbReference type="ARBA" id="ARBA00022958"/>
    </source>
</evidence>
<evidence type="ECO:0000256" key="6">
    <source>
        <dbReference type="ARBA" id="ARBA00022741"/>
    </source>
</evidence>
<feature type="binding site" evidence="15">
    <location>
        <begin position="363"/>
        <end position="367"/>
    </location>
    <ligand>
        <name>substrate</name>
    </ligand>
</feature>
<keyword evidence="13" id="KW-0804">Transcription</keyword>
<organism evidence="17 18">
    <name type="scientific">Anaerocolumna xylanovorans DSM 12503</name>
    <dbReference type="NCBI Taxonomy" id="1121345"/>
    <lineage>
        <taxon>Bacteria</taxon>
        <taxon>Bacillati</taxon>
        <taxon>Bacillota</taxon>
        <taxon>Clostridia</taxon>
        <taxon>Lachnospirales</taxon>
        <taxon>Lachnospiraceae</taxon>
        <taxon>Anaerocolumna</taxon>
    </lineage>
</organism>
<keyword evidence="10 15" id="KW-0630">Potassium</keyword>
<accession>A0A1M7Y2A9</accession>
<feature type="binding site" evidence="15">
    <location>
        <position position="572"/>
    </location>
    <ligand>
        <name>substrate</name>
    </ligand>
</feature>
<evidence type="ECO:0000256" key="3">
    <source>
        <dbReference type="ARBA" id="ARBA00016943"/>
    </source>
</evidence>
<feature type="binding site" evidence="15">
    <location>
        <position position="602"/>
    </location>
    <ligand>
        <name>K(+)</name>
        <dbReference type="ChEBI" id="CHEBI:29103"/>
    </ligand>
</feature>
<protein>
    <recommendedName>
        <fullName evidence="3 15">Ribokinase</fullName>
        <shortName evidence="15">RK</shortName>
        <ecNumber evidence="2 15">2.7.1.15</ecNumber>
    </recommendedName>
</protein>
<dbReference type="GO" id="GO:0004747">
    <property type="term" value="F:ribokinase activity"/>
    <property type="evidence" value="ECO:0007669"/>
    <property type="project" value="UniProtKB-UniRule"/>
</dbReference>
<evidence type="ECO:0000256" key="5">
    <source>
        <dbReference type="ARBA" id="ARBA00022723"/>
    </source>
</evidence>
<comment type="subunit">
    <text evidence="15">Homodimer.</text>
</comment>
<evidence type="ECO:0000256" key="11">
    <source>
        <dbReference type="ARBA" id="ARBA00023015"/>
    </source>
</evidence>
<comment type="function">
    <text evidence="15">Catalyzes the phosphorylation of ribose at O-5 in a reaction requiring ATP and magnesium. The resulting D-ribose-5-phosphate can then be used either for sythesis of nucleotides, histidine, and tryptophan, or as a component of the pentose phosphate pathway.</text>
</comment>
<dbReference type="InterPro" id="IPR028082">
    <property type="entry name" value="Peripla_BP_I"/>
</dbReference>
<feature type="binding site" evidence="15">
    <location>
        <position position="607"/>
    </location>
    <ligand>
        <name>K(+)</name>
        <dbReference type="ChEBI" id="CHEBI:29103"/>
    </ligand>
</feature>
<comment type="caution">
    <text evidence="15">Lacks conserved residue(s) required for the propagation of feature annotation.</text>
</comment>
<dbReference type="PRINTS" id="PR00990">
    <property type="entry name" value="RIBOKINASE"/>
</dbReference>
<dbReference type="AlphaFoldDB" id="A0A1M7Y2A9"/>
<keyword evidence="8 15" id="KW-0067">ATP-binding</keyword>
<keyword evidence="5 15" id="KW-0479">Metal-binding</keyword>
<dbReference type="PROSITE" id="PS00583">
    <property type="entry name" value="PFKB_KINASES_1"/>
    <property type="match status" value="1"/>
</dbReference>
<dbReference type="SMART" id="SM00354">
    <property type="entry name" value="HTH_LACI"/>
    <property type="match status" value="1"/>
</dbReference>
<keyword evidence="6 15" id="KW-0547">Nucleotide-binding</keyword>
<dbReference type="Pfam" id="PF00356">
    <property type="entry name" value="LacI"/>
    <property type="match status" value="1"/>
</dbReference>
<evidence type="ECO:0000256" key="4">
    <source>
        <dbReference type="ARBA" id="ARBA00022679"/>
    </source>
</evidence>
<feature type="binding site" evidence="15">
    <location>
        <position position="605"/>
    </location>
    <ligand>
        <name>K(+)</name>
        <dbReference type="ChEBI" id="CHEBI:29103"/>
    </ligand>
</feature>
<evidence type="ECO:0000256" key="14">
    <source>
        <dbReference type="ARBA" id="ARBA00023277"/>
    </source>
</evidence>
<feature type="binding site" evidence="15">
    <location>
        <begin position="335"/>
        <end position="337"/>
    </location>
    <ligand>
        <name>substrate</name>
    </ligand>
</feature>
<dbReference type="Gene3D" id="3.40.1190.20">
    <property type="match status" value="1"/>
</dbReference>
<feature type="binding site" evidence="15">
    <location>
        <begin position="540"/>
        <end position="545"/>
    </location>
    <ligand>
        <name>ATP</name>
        <dbReference type="ChEBI" id="CHEBI:30616"/>
    </ligand>
</feature>
<comment type="similarity">
    <text evidence="15">Belongs to the carbohydrate kinase PfkB family. Ribokinase subfamily.</text>
</comment>
<keyword evidence="7 15" id="KW-0418">Kinase</keyword>
<dbReference type="Pfam" id="PF00294">
    <property type="entry name" value="PfkB"/>
    <property type="match status" value="1"/>
</dbReference>
<feature type="binding site" evidence="15">
    <location>
        <position position="508"/>
    </location>
    <ligand>
        <name>ATP</name>
        <dbReference type="ChEBI" id="CHEBI:30616"/>
    </ligand>
</feature>
<keyword evidence="18" id="KW-1185">Reference proteome</keyword>
<feature type="active site" description="Proton acceptor" evidence="15">
    <location>
        <position position="572"/>
    </location>
</feature>
<keyword evidence="4 15" id="KW-0808">Transferase</keyword>
<comment type="activity regulation">
    <text evidence="15">Activated by a monovalent cation that binds near, but not in, the active site. The most likely occupant of the site in vivo is potassium. Ion binding induces a conformational change that may alter substrate affinity.</text>
</comment>
<dbReference type="SUPFAM" id="SSF53822">
    <property type="entry name" value="Periplasmic binding protein-like I"/>
    <property type="match status" value="1"/>
</dbReference>
<evidence type="ECO:0000256" key="9">
    <source>
        <dbReference type="ARBA" id="ARBA00022842"/>
    </source>
</evidence>
<feature type="binding site" evidence="15">
    <location>
        <position position="596"/>
    </location>
    <ligand>
        <name>ATP</name>
        <dbReference type="ChEBI" id="CHEBI:30616"/>
    </ligand>
</feature>
<feature type="domain" description="HTH lacI-type" evidence="16">
    <location>
        <begin position="1"/>
        <end position="56"/>
    </location>
</feature>
<keyword evidence="9 15" id="KW-0460">Magnesium</keyword>
<dbReference type="InterPro" id="IPR002139">
    <property type="entry name" value="Ribo/fructo_kinase"/>
</dbReference>
<sequence>MTIKEIAALAGVSISTVSKIINNKDLNINPETRNRVLKIVKEYNYTPYGMIKNTSSSKNFVLGVLLCNSGESPLMLNGILAAAQENGYSVMVLDSQNSVNTELKNISVLCKNNVDGVIWEPVQEDSVLHEHYLNDLNIPVCYINNKISTDEYYIDFAQMGYFMAQKLIEYKHSKIACIIKKSSRRSQLVLEGFKKCLYDNQIAYNDKMVFSVEDEDYIQKIITHEISGIICSHFASALVLYGNMTKLRHYIPSDLSLVSLKDDARDPLPYPKISTVSIPYKSFGSHVCQCLIAECEKSSMHMPPFSPDYVFDNEDSLSSPYYYRTKKIVVVGSINIDCTFNVDFLPQAGKTTKILNSAVTLGGKGANQAIGVSKLGREVSLIGRIGNDPDSDFIFNVLEEQRVSTQGIHRDSNTPTGRAYIYIENHGESSITVLSGANGNLTPDDIIKQQHLYRNAGYCLLSAELPLPVIIEAARTGRKYGAQNILKPATLKNLPEELIENIDIFIPNRKEAATLCPHYNTIEDQADYFGKKGIPVVIITLGHKGCYLRTPDKTSYYPASAFTSIDSTGGADAFIAALASYMAKGFSLEKSVQIANYAAGFCVSRLGVSQALVDQITLETHIGRLDPALMVLKS</sequence>
<feature type="binding site" evidence="15">
    <location>
        <position position="568"/>
    </location>
    <ligand>
        <name>K(+)</name>
        <dbReference type="ChEBI" id="CHEBI:29103"/>
    </ligand>
</feature>
<dbReference type="SUPFAM" id="SSF53613">
    <property type="entry name" value="Ribokinase-like"/>
    <property type="match status" value="1"/>
</dbReference>
<evidence type="ECO:0000256" key="2">
    <source>
        <dbReference type="ARBA" id="ARBA00012035"/>
    </source>
</evidence>
<dbReference type="OrthoDB" id="9775849at2"/>
<keyword evidence="14 15" id="KW-0119">Carbohydrate metabolism</keyword>
<evidence type="ECO:0000256" key="13">
    <source>
        <dbReference type="ARBA" id="ARBA00023163"/>
    </source>
</evidence>
<dbReference type="Pfam" id="PF13377">
    <property type="entry name" value="Peripla_BP_3"/>
    <property type="match status" value="1"/>
</dbReference>
<dbReference type="HAMAP" id="MF_01987">
    <property type="entry name" value="Ribokinase"/>
    <property type="match status" value="1"/>
</dbReference>
<dbReference type="EMBL" id="FRFD01000003">
    <property type="protein sequence ID" value="SHO46075.1"/>
    <property type="molecule type" value="Genomic_DNA"/>
</dbReference>
<dbReference type="InterPro" id="IPR010982">
    <property type="entry name" value="Lambda_DNA-bd_dom_sf"/>
</dbReference>
<evidence type="ECO:0000256" key="7">
    <source>
        <dbReference type="ARBA" id="ARBA00022777"/>
    </source>
</evidence>
<evidence type="ECO:0000313" key="18">
    <source>
        <dbReference type="Proteomes" id="UP000184612"/>
    </source>
</evidence>
<reference evidence="17 18" key="1">
    <citation type="submission" date="2016-12" db="EMBL/GenBank/DDBJ databases">
        <authorList>
            <person name="Song W.-J."/>
            <person name="Kurnit D.M."/>
        </authorList>
    </citation>
    <scope>NUCLEOTIDE SEQUENCE [LARGE SCALE GENOMIC DNA]</scope>
    <source>
        <strain evidence="17 18">DSM 12503</strain>
    </source>
</reference>
<dbReference type="EC" id="2.7.1.15" evidence="2 15"/>
<dbReference type="PANTHER" id="PTHR10584:SF166">
    <property type="entry name" value="RIBOKINASE"/>
    <property type="match status" value="1"/>
</dbReference>
<name>A0A1M7Y2A9_9FIRM</name>
<gene>
    <name evidence="15" type="primary">rbsK</name>
    <name evidence="17" type="ORF">SAMN02745217_01173</name>
</gene>
<comment type="pathway">
    <text evidence="15">Carbohydrate metabolism; D-ribose degradation; D-ribose 5-phosphate from beta-D-ribopyranose: step 2/2.</text>
</comment>
<evidence type="ECO:0000256" key="12">
    <source>
        <dbReference type="ARBA" id="ARBA00023125"/>
    </source>
</evidence>
<dbReference type="Proteomes" id="UP000184612">
    <property type="component" value="Unassembled WGS sequence"/>
</dbReference>
<dbReference type="InterPro" id="IPR046335">
    <property type="entry name" value="LacI/GalR-like_sensor"/>
</dbReference>
<dbReference type="PROSITE" id="PS00356">
    <property type="entry name" value="HTH_LACI_1"/>
    <property type="match status" value="1"/>
</dbReference>
<dbReference type="Gene3D" id="1.10.260.40">
    <property type="entry name" value="lambda repressor-like DNA-binding domains"/>
    <property type="match status" value="1"/>
</dbReference>
<proteinExistence type="inferred from homology"/>
<keyword evidence="11" id="KW-0805">Transcription regulation</keyword>
<dbReference type="InterPro" id="IPR029056">
    <property type="entry name" value="Ribokinase-like"/>
</dbReference>
<dbReference type="UniPathway" id="UPA00916">
    <property type="reaction ID" value="UER00889"/>
</dbReference>
<dbReference type="SUPFAM" id="SSF47413">
    <property type="entry name" value="lambda repressor-like DNA-binding domains"/>
    <property type="match status" value="1"/>
</dbReference>
<evidence type="ECO:0000256" key="15">
    <source>
        <dbReference type="HAMAP-Rule" id="MF_01987"/>
    </source>
</evidence>
<dbReference type="GO" id="GO:0003677">
    <property type="term" value="F:DNA binding"/>
    <property type="evidence" value="ECO:0007669"/>
    <property type="project" value="UniProtKB-KW"/>
</dbReference>
<feature type="binding site" evidence="15">
    <location>
        <position position="566"/>
    </location>
    <ligand>
        <name>K(+)</name>
        <dbReference type="ChEBI" id="CHEBI:29103"/>
    </ligand>
</feature>
<dbReference type="GO" id="GO:0019303">
    <property type="term" value="P:D-ribose catabolic process"/>
    <property type="evidence" value="ECO:0007669"/>
    <property type="project" value="UniProtKB-UniRule"/>
</dbReference>
<comment type="similarity">
    <text evidence="1">Belongs to the carbohydrate kinase pfkB family.</text>
</comment>
<dbReference type="Gene3D" id="3.40.50.2300">
    <property type="match status" value="2"/>
</dbReference>
<dbReference type="STRING" id="1121345.SAMN02745217_01173"/>
<dbReference type="GO" id="GO:0006355">
    <property type="term" value="P:regulation of DNA-templated transcription"/>
    <property type="evidence" value="ECO:0007669"/>
    <property type="project" value="InterPro"/>
</dbReference>
<comment type="catalytic activity">
    <reaction evidence="15">
        <text>D-ribose + ATP = D-ribose 5-phosphate + ADP + H(+)</text>
        <dbReference type="Rhea" id="RHEA:13697"/>
        <dbReference type="ChEBI" id="CHEBI:15378"/>
        <dbReference type="ChEBI" id="CHEBI:30616"/>
        <dbReference type="ChEBI" id="CHEBI:47013"/>
        <dbReference type="ChEBI" id="CHEBI:78346"/>
        <dbReference type="ChEBI" id="CHEBI:456216"/>
        <dbReference type="EC" id="2.7.1.15"/>
    </reaction>
</comment>
<evidence type="ECO:0000256" key="8">
    <source>
        <dbReference type="ARBA" id="ARBA00022840"/>
    </source>
</evidence>
<dbReference type="PROSITE" id="PS50932">
    <property type="entry name" value="HTH_LACI_2"/>
    <property type="match status" value="1"/>
</dbReference>
<dbReference type="GO" id="GO:0046872">
    <property type="term" value="F:metal ion binding"/>
    <property type="evidence" value="ECO:0007669"/>
    <property type="project" value="UniProtKB-KW"/>
</dbReference>
<evidence type="ECO:0000259" key="16">
    <source>
        <dbReference type="PROSITE" id="PS50932"/>
    </source>
</evidence>
<dbReference type="InterPro" id="IPR011877">
    <property type="entry name" value="Ribokinase"/>
</dbReference>
<comment type="cofactor">
    <cofactor evidence="15">
        <name>Mg(2+)</name>
        <dbReference type="ChEBI" id="CHEBI:18420"/>
    </cofactor>
    <text evidence="15">Requires a divalent cation, most likely magnesium in vivo, as an electrophilic catalyst to aid phosphoryl group transfer. It is the chelate of the metal and the nucleotide that is the actual substrate.</text>
</comment>
<dbReference type="CDD" id="cd01392">
    <property type="entry name" value="HTH_LacI"/>
    <property type="match status" value="1"/>
</dbReference>
<dbReference type="PANTHER" id="PTHR10584">
    <property type="entry name" value="SUGAR KINASE"/>
    <property type="match status" value="1"/>
</dbReference>
<keyword evidence="15" id="KW-0963">Cytoplasm</keyword>
<evidence type="ECO:0000256" key="1">
    <source>
        <dbReference type="ARBA" id="ARBA00005380"/>
    </source>
</evidence>
<evidence type="ECO:0000313" key="17">
    <source>
        <dbReference type="EMBL" id="SHO46075.1"/>
    </source>
</evidence>
<feature type="binding site" evidence="15">
    <location>
        <position position="464"/>
    </location>
    <ligand>
        <name>substrate</name>
    </ligand>
</feature>
<dbReference type="InterPro" id="IPR000843">
    <property type="entry name" value="HTH_LacI"/>
</dbReference>